<dbReference type="InterPro" id="IPR050695">
    <property type="entry name" value="N-acetylmuramoyl_amidase_3"/>
</dbReference>
<evidence type="ECO:0000259" key="5">
    <source>
        <dbReference type="SMART" id="SM00646"/>
    </source>
</evidence>
<dbReference type="STRING" id="1660074.CVIC8964_0583"/>
<dbReference type="Pfam" id="PF01520">
    <property type="entry name" value="Amidase_3"/>
    <property type="match status" value="1"/>
</dbReference>
<organism evidence="6 7">
    <name type="scientific">Campylobacter vicugnae</name>
    <dbReference type="NCBI Taxonomy" id="1660076"/>
    <lineage>
        <taxon>Bacteria</taxon>
        <taxon>Pseudomonadati</taxon>
        <taxon>Campylobacterota</taxon>
        <taxon>Epsilonproteobacteria</taxon>
        <taxon>Campylobacterales</taxon>
        <taxon>Campylobacteraceae</taxon>
        <taxon>Campylobacter</taxon>
    </lineage>
</organism>
<evidence type="ECO:0000256" key="1">
    <source>
        <dbReference type="ARBA" id="ARBA00001561"/>
    </source>
</evidence>
<keyword evidence="3 6" id="KW-0378">Hydrolase</keyword>
<evidence type="ECO:0000256" key="2">
    <source>
        <dbReference type="ARBA" id="ARBA00011901"/>
    </source>
</evidence>
<feature type="compositionally biased region" description="Basic and acidic residues" evidence="4">
    <location>
        <begin position="97"/>
        <end position="110"/>
    </location>
</feature>
<dbReference type="EMBL" id="CP018791">
    <property type="protein sequence ID" value="ARR01999.1"/>
    <property type="molecule type" value="Genomic_DNA"/>
</dbReference>
<feature type="domain" description="MurNAc-LAA" evidence="5">
    <location>
        <begin position="343"/>
        <end position="498"/>
    </location>
</feature>
<feature type="region of interest" description="Disordered" evidence="4">
    <location>
        <begin position="97"/>
        <end position="128"/>
    </location>
</feature>
<dbReference type="GO" id="GO:0009253">
    <property type="term" value="P:peptidoglycan catabolic process"/>
    <property type="evidence" value="ECO:0007669"/>
    <property type="project" value="InterPro"/>
</dbReference>
<dbReference type="Proteomes" id="UP000194265">
    <property type="component" value="Chromosome"/>
</dbReference>
<dbReference type="PANTHER" id="PTHR30404:SF0">
    <property type="entry name" value="N-ACETYLMURAMOYL-L-ALANINE AMIDASE AMIC"/>
    <property type="match status" value="1"/>
</dbReference>
<evidence type="ECO:0000313" key="6">
    <source>
        <dbReference type="EMBL" id="ARR01999.1"/>
    </source>
</evidence>
<sequence>MGKIAKLLLPFLLVVFAFGGGIFDEFDNKFAKAKKQDQIQIYHELKGIYLNSILNDNKKLQLESLKRLVSGAKTLGVDYSVYAKELDTISPKIDKNELKPKSVNKEDNKQAKTKNQTNNSKESQKTNFKNQKNIEYKVLSTSSTQSKFTITLNADATNLNIKKSELNTNKSYRQIFDFDGILIKEYKKQKSQISNQIRVAQFDKDSIRVVFTNNTKQNIGYKIDGKSIIFSLNGANSKDNNIQKTATNTSKKINSNQKNQSTSKSNRPTQTQSKATNIGKNKVIVLDAGHGGKDPGAVGKNKLYEKDIVLHIALEAGNILKKRGYKVYYTRSNDKFINLRNRTSFANDKNADIFISIHANASPNNKKAKEMQGIETYFLSPTRSERSMQVANLENKADTDEMNYFTKISYLNFLNREKIIASNKLAIDVQANLLGAVKSKFKVVDGGVREAPFWVLVGAQMPAVLIETGYISNDNDHKLLSNKGYRNKIALGIANGIDDYFVKNR</sequence>
<dbReference type="CDD" id="cd02696">
    <property type="entry name" value="MurNAc-LAA"/>
    <property type="match status" value="1"/>
</dbReference>
<evidence type="ECO:0000256" key="4">
    <source>
        <dbReference type="SAM" id="MobiDB-lite"/>
    </source>
</evidence>
<dbReference type="SUPFAM" id="SSF53187">
    <property type="entry name" value="Zn-dependent exopeptidases"/>
    <property type="match status" value="1"/>
</dbReference>
<dbReference type="FunFam" id="3.40.630.40:FF:000005">
    <property type="entry name" value="N-acetylmuramoyl-L-alanine amidase (AmiA)"/>
    <property type="match status" value="1"/>
</dbReference>
<dbReference type="PANTHER" id="PTHR30404">
    <property type="entry name" value="N-ACETYLMURAMOYL-L-ALANINE AMIDASE"/>
    <property type="match status" value="1"/>
</dbReference>
<accession>A0A1X9T0V8</accession>
<dbReference type="GO" id="GO:0008745">
    <property type="term" value="F:N-acetylmuramoyl-L-alanine amidase activity"/>
    <property type="evidence" value="ECO:0007669"/>
    <property type="project" value="UniProtKB-EC"/>
</dbReference>
<dbReference type="RefSeq" id="WP_086333525.1">
    <property type="nucleotide sequence ID" value="NZ_CP018791.1"/>
</dbReference>
<dbReference type="AlphaFoldDB" id="A0A1X9T0V8"/>
<dbReference type="GO" id="GO:0030288">
    <property type="term" value="C:outer membrane-bounded periplasmic space"/>
    <property type="evidence" value="ECO:0007669"/>
    <property type="project" value="TreeGrafter"/>
</dbReference>
<dbReference type="Gene3D" id="2.60.40.3500">
    <property type="match status" value="1"/>
</dbReference>
<evidence type="ECO:0000313" key="7">
    <source>
        <dbReference type="Proteomes" id="UP000194265"/>
    </source>
</evidence>
<feature type="region of interest" description="Disordered" evidence="4">
    <location>
        <begin position="240"/>
        <end position="277"/>
    </location>
</feature>
<feature type="compositionally biased region" description="Polar residues" evidence="4">
    <location>
        <begin position="267"/>
        <end position="277"/>
    </location>
</feature>
<feature type="compositionally biased region" description="Low complexity" evidence="4">
    <location>
        <begin position="247"/>
        <end position="266"/>
    </location>
</feature>
<proteinExistence type="predicted"/>
<reference evidence="6 7" key="1">
    <citation type="journal article" date="2017" name="Genome Biol. Evol.">
        <title>Comparative Genomic Analysis Identifies a Campylobacter Clade Deficient in Selenium Metabolism.</title>
        <authorList>
            <person name="Miller W.G."/>
            <person name="Yee E."/>
            <person name="Lopes B.S."/>
            <person name="Chapman M.H."/>
            <person name="Huynh S."/>
            <person name="Bono J.L."/>
            <person name="Parker C.T."/>
            <person name="Strachan N.J.C."/>
            <person name="Forbes K.J."/>
        </authorList>
    </citation>
    <scope>NUCLEOTIDE SEQUENCE [LARGE SCALE GENOMIC DNA]</scope>
    <source>
        <strain evidence="6 7">RM8964</strain>
    </source>
</reference>
<protein>
    <recommendedName>
        <fullName evidence="2">N-acetylmuramoyl-L-alanine amidase</fullName>
        <ecNumber evidence="2">3.5.1.28</ecNumber>
    </recommendedName>
</protein>
<dbReference type="OrthoDB" id="9806267at2"/>
<comment type="catalytic activity">
    <reaction evidence="1">
        <text>Hydrolyzes the link between N-acetylmuramoyl residues and L-amino acid residues in certain cell-wall glycopeptides.</text>
        <dbReference type="EC" id="3.5.1.28"/>
    </reaction>
</comment>
<name>A0A1X9T0V8_9BACT</name>
<dbReference type="SMART" id="SM00646">
    <property type="entry name" value="Ami_3"/>
    <property type="match status" value="1"/>
</dbReference>
<dbReference type="InterPro" id="IPR002508">
    <property type="entry name" value="MurNAc-LAA_cat"/>
</dbReference>
<dbReference type="Gene3D" id="3.40.630.40">
    <property type="entry name" value="Zn-dependent exopeptidases"/>
    <property type="match status" value="1"/>
</dbReference>
<dbReference type="EC" id="3.5.1.28" evidence="2"/>
<gene>
    <name evidence="6" type="primary">amiA</name>
    <name evidence="6" type="ORF">CVIC8964_0583</name>
</gene>
<evidence type="ECO:0000256" key="3">
    <source>
        <dbReference type="ARBA" id="ARBA00022801"/>
    </source>
</evidence>